<dbReference type="GO" id="GO:0006508">
    <property type="term" value="P:proteolysis"/>
    <property type="evidence" value="ECO:0007669"/>
    <property type="project" value="UniProtKB-KW"/>
</dbReference>
<feature type="transmembrane region" description="Helical" evidence="2">
    <location>
        <begin position="192"/>
        <end position="209"/>
    </location>
</feature>
<keyword evidence="2" id="KW-1133">Transmembrane helix</keyword>
<dbReference type="Proteomes" id="UP000051727">
    <property type="component" value="Unassembled WGS sequence"/>
</dbReference>
<dbReference type="RefSeq" id="WP_056990913.1">
    <property type="nucleotide sequence ID" value="NZ_JATAAJ010000009.1"/>
</dbReference>
<reference evidence="4 5" key="1">
    <citation type="journal article" date="2015" name="Genome Announc.">
        <title>Expanding the biotechnology potential of lactobacilli through comparative genomics of 213 strains and associated genera.</title>
        <authorList>
            <person name="Sun Z."/>
            <person name="Harris H.M."/>
            <person name="McCann A."/>
            <person name="Guo C."/>
            <person name="Argimon S."/>
            <person name="Zhang W."/>
            <person name="Yang X."/>
            <person name="Jeffery I.B."/>
            <person name="Cooney J.C."/>
            <person name="Kagawa T.F."/>
            <person name="Liu W."/>
            <person name="Song Y."/>
            <person name="Salvetti E."/>
            <person name="Wrobel A."/>
            <person name="Rasinkangas P."/>
            <person name="Parkhill J."/>
            <person name="Rea M.C."/>
            <person name="O'Sullivan O."/>
            <person name="Ritari J."/>
            <person name="Douillard F.P."/>
            <person name="Paul Ross R."/>
            <person name="Yang R."/>
            <person name="Briner A.E."/>
            <person name="Felis G.E."/>
            <person name="de Vos W.M."/>
            <person name="Barrangou R."/>
            <person name="Klaenhammer T.R."/>
            <person name="Caufield P.W."/>
            <person name="Cui Y."/>
            <person name="Zhang H."/>
            <person name="O'Toole P.W."/>
        </authorList>
    </citation>
    <scope>NUCLEOTIDE SEQUENCE [LARGE SCALE GENOMIC DNA]</scope>
    <source>
        <strain evidence="4 5">ATCC 27304</strain>
    </source>
</reference>
<sequence length="210" mass="23825">MDIRKNSLALLITYLVVMLFPNIFFTVIKSNPLLFITTSIMGTVGIFFMFYLNRKFPFKNNIESKQISLTSVLLLGFLGTILAFVIQKVTMLVEIYLLHQSVVSENTSQIMTIIAHYPYYLIYVIAAAPVMEEFIFRKVFFGNLSTFINPMGAALFSSVLFSIAHADGHYLTYACLGLVLSFIYYKAHDIKAPIIAHILMNILVIVLQLK</sequence>
<evidence type="ECO:0000313" key="4">
    <source>
        <dbReference type="EMBL" id="KRN31174.1"/>
    </source>
</evidence>
<dbReference type="PANTHER" id="PTHR36435">
    <property type="entry name" value="SLR1288 PROTEIN"/>
    <property type="match status" value="1"/>
</dbReference>
<feature type="transmembrane region" description="Helical" evidence="2">
    <location>
        <begin position="170"/>
        <end position="185"/>
    </location>
</feature>
<feature type="transmembrane region" description="Helical" evidence="2">
    <location>
        <begin position="33"/>
        <end position="52"/>
    </location>
</feature>
<proteinExistence type="inferred from homology"/>
<evidence type="ECO:0000259" key="3">
    <source>
        <dbReference type="Pfam" id="PF02517"/>
    </source>
</evidence>
<evidence type="ECO:0000313" key="5">
    <source>
        <dbReference type="Proteomes" id="UP000051727"/>
    </source>
</evidence>
<dbReference type="PATRIC" id="fig|1618.3.peg.2024"/>
<organism evidence="4 5">
    <name type="scientific">Liquorilactobacillus mali</name>
    <dbReference type="NCBI Taxonomy" id="1618"/>
    <lineage>
        <taxon>Bacteria</taxon>
        <taxon>Bacillati</taxon>
        <taxon>Bacillota</taxon>
        <taxon>Bacilli</taxon>
        <taxon>Lactobacillales</taxon>
        <taxon>Lactobacillaceae</taxon>
        <taxon>Liquorilactobacillus</taxon>
    </lineage>
</organism>
<dbReference type="AlphaFoldDB" id="A0A0R2FUN4"/>
<keyword evidence="4" id="KW-0378">Hydrolase</keyword>
<dbReference type="PANTHER" id="PTHR36435:SF6">
    <property type="entry name" value="ABORTIVE INFECTION PROTEIN"/>
    <property type="match status" value="1"/>
</dbReference>
<comment type="caution">
    <text evidence="4">The sequence shown here is derived from an EMBL/GenBank/DDBJ whole genome shotgun (WGS) entry which is preliminary data.</text>
</comment>
<name>A0A0R2FUN4_9LACO</name>
<dbReference type="InterPro" id="IPR052710">
    <property type="entry name" value="CAAX_protease"/>
</dbReference>
<dbReference type="InterPro" id="IPR003675">
    <property type="entry name" value="Rce1/LyrA-like_dom"/>
</dbReference>
<dbReference type="OrthoDB" id="2194912at2"/>
<dbReference type="EMBL" id="JQAR01000005">
    <property type="protein sequence ID" value="KRN31174.1"/>
    <property type="molecule type" value="Genomic_DNA"/>
</dbReference>
<protein>
    <submittedName>
        <fullName evidence="4">CAAX family protease</fullName>
    </submittedName>
</protein>
<keyword evidence="4" id="KW-0645">Protease</keyword>
<gene>
    <name evidence="4" type="ORF">IV36_GL001985</name>
</gene>
<feature type="transmembrane region" description="Helical" evidence="2">
    <location>
        <begin position="72"/>
        <end position="98"/>
    </location>
</feature>
<feature type="domain" description="CAAX prenyl protease 2/Lysostaphin resistance protein A-like" evidence="3">
    <location>
        <begin position="118"/>
        <end position="203"/>
    </location>
</feature>
<accession>A0A0R2FUN4</accession>
<keyword evidence="2" id="KW-0472">Membrane</keyword>
<evidence type="ECO:0000256" key="1">
    <source>
        <dbReference type="ARBA" id="ARBA00009067"/>
    </source>
</evidence>
<comment type="similarity">
    <text evidence="1">Belongs to the UPF0177 family.</text>
</comment>
<evidence type="ECO:0000256" key="2">
    <source>
        <dbReference type="SAM" id="Phobius"/>
    </source>
</evidence>
<feature type="transmembrane region" description="Helical" evidence="2">
    <location>
        <begin position="110"/>
        <end position="128"/>
    </location>
</feature>
<dbReference type="GO" id="GO:0080120">
    <property type="term" value="P:CAAX-box protein maturation"/>
    <property type="evidence" value="ECO:0007669"/>
    <property type="project" value="UniProtKB-ARBA"/>
</dbReference>
<keyword evidence="2" id="KW-0812">Transmembrane</keyword>
<feature type="transmembrane region" description="Helical" evidence="2">
    <location>
        <begin position="140"/>
        <end position="164"/>
    </location>
</feature>
<feature type="transmembrane region" description="Helical" evidence="2">
    <location>
        <begin position="7"/>
        <end position="27"/>
    </location>
</feature>
<dbReference type="Pfam" id="PF02517">
    <property type="entry name" value="Rce1-like"/>
    <property type="match status" value="1"/>
</dbReference>
<dbReference type="GO" id="GO:0004175">
    <property type="term" value="F:endopeptidase activity"/>
    <property type="evidence" value="ECO:0007669"/>
    <property type="project" value="UniProtKB-ARBA"/>
</dbReference>
<dbReference type="STRING" id="1618.IV36_GL001985"/>